<name>A0A180GQ51_PUCT1</name>
<reference evidence="1" key="1">
    <citation type="submission" date="2009-11" db="EMBL/GenBank/DDBJ databases">
        <authorList>
            <consortium name="The Broad Institute Genome Sequencing Platform"/>
            <person name="Ward D."/>
            <person name="Feldgarden M."/>
            <person name="Earl A."/>
            <person name="Young S.K."/>
            <person name="Zeng Q."/>
            <person name="Koehrsen M."/>
            <person name="Alvarado L."/>
            <person name="Berlin A."/>
            <person name="Bochicchio J."/>
            <person name="Borenstein D."/>
            <person name="Chapman S.B."/>
            <person name="Chen Z."/>
            <person name="Engels R."/>
            <person name="Freedman E."/>
            <person name="Gellesch M."/>
            <person name="Goldberg J."/>
            <person name="Griggs A."/>
            <person name="Gujja S."/>
            <person name="Heilman E."/>
            <person name="Heiman D."/>
            <person name="Hepburn T."/>
            <person name="Howarth C."/>
            <person name="Jen D."/>
            <person name="Larson L."/>
            <person name="Lewis B."/>
            <person name="Mehta T."/>
            <person name="Park D."/>
            <person name="Pearson M."/>
            <person name="Roberts A."/>
            <person name="Saif S."/>
            <person name="Shea T."/>
            <person name="Shenoy N."/>
            <person name="Sisk P."/>
            <person name="Stolte C."/>
            <person name="Sykes S."/>
            <person name="Thomson T."/>
            <person name="Walk T."/>
            <person name="White J."/>
            <person name="Yandava C."/>
            <person name="Izard J."/>
            <person name="Baranova O.V."/>
            <person name="Blanton J.M."/>
            <person name="Tanner A.C."/>
            <person name="Dewhirst F.E."/>
            <person name="Haas B."/>
            <person name="Nusbaum C."/>
            <person name="Birren B."/>
        </authorList>
    </citation>
    <scope>NUCLEOTIDE SEQUENCE [LARGE SCALE GENOMIC DNA]</scope>
    <source>
        <strain evidence="1">1-1 BBBD Race 1</strain>
    </source>
</reference>
<evidence type="ECO:0000313" key="3">
    <source>
        <dbReference type="Proteomes" id="UP000005240"/>
    </source>
</evidence>
<sequence>MDATMQSAMMDSMLPPQSEVLVTLEKALLNLSQKPSVRIRTHDGSRMCPREGTPTTDEIKKISPDITGLRNIPHPNFQEALAIASQINQTLQRLRSSVFTIGLAEPQVSSKNDQNLGILKRYRTDRLLNDDSMEEESSIANRKDILIATTEASEMINDIIQWSQKSNVCCLQHRWQISLNGPEYPAAGFIQHLDLVIQLASERQSTFEADPGELSQILRTPQGINFVKTLIPLLKLVRIATSY</sequence>
<evidence type="ECO:0000313" key="2">
    <source>
        <dbReference type="EnsemblFungi" id="PTTG_26893-t43_1-p1"/>
    </source>
</evidence>
<dbReference type="PANTHER" id="PTHR33069">
    <property type="entry name" value="CHROMOSOME 7, WHOLE GENOME SHOTGUN SEQUENCE-RELATED"/>
    <property type="match status" value="1"/>
</dbReference>
<protein>
    <submittedName>
        <fullName evidence="1 2">Uncharacterized protein</fullName>
    </submittedName>
</protein>
<dbReference type="EMBL" id="ADAS02000036">
    <property type="protein sequence ID" value="OAV94825.1"/>
    <property type="molecule type" value="Genomic_DNA"/>
</dbReference>
<keyword evidence="3" id="KW-1185">Reference proteome</keyword>
<gene>
    <name evidence="1" type="ORF">PTTG_26893</name>
</gene>
<evidence type="ECO:0000313" key="1">
    <source>
        <dbReference type="EMBL" id="OAV94825.1"/>
    </source>
</evidence>
<dbReference type="VEuPathDB" id="FungiDB:PTTG_26893"/>
<organism evidence="1">
    <name type="scientific">Puccinia triticina (isolate 1-1 / race 1 (BBBD))</name>
    <name type="common">Brown leaf rust fungus</name>
    <dbReference type="NCBI Taxonomy" id="630390"/>
    <lineage>
        <taxon>Eukaryota</taxon>
        <taxon>Fungi</taxon>
        <taxon>Dikarya</taxon>
        <taxon>Basidiomycota</taxon>
        <taxon>Pucciniomycotina</taxon>
        <taxon>Pucciniomycetes</taxon>
        <taxon>Pucciniales</taxon>
        <taxon>Pucciniaceae</taxon>
        <taxon>Puccinia</taxon>
    </lineage>
</organism>
<dbReference type="PANTHER" id="PTHR33069:SF3">
    <property type="entry name" value="DYNEIN HEAVY CHAIN TAIL DOMAIN-CONTAINING PROTEIN"/>
    <property type="match status" value="1"/>
</dbReference>
<dbReference type="AlphaFoldDB" id="A0A180GQ51"/>
<proteinExistence type="predicted"/>
<reference evidence="1" key="2">
    <citation type="submission" date="2016-05" db="EMBL/GenBank/DDBJ databases">
        <title>Comparative analysis highlights variable genome content of wheat rusts and divergence of the mating loci.</title>
        <authorList>
            <person name="Cuomo C.A."/>
            <person name="Bakkeren G."/>
            <person name="Szabo L."/>
            <person name="Khalil H."/>
            <person name="Joly D."/>
            <person name="Goldberg J."/>
            <person name="Young S."/>
            <person name="Zeng Q."/>
            <person name="Fellers J."/>
        </authorList>
    </citation>
    <scope>NUCLEOTIDE SEQUENCE [LARGE SCALE GENOMIC DNA]</scope>
    <source>
        <strain evidence="1">1-1 BBBD Race 1</strain>
    </source>
</reference>
<dbReference type="EnsemblFungi" id="PTTG_26893-t43_1">
    <property type="protein sequence ID" value="PTTG_26893-t43_1-p1"/>
    <property type="gene ID" value="PTTG_26893"/>
</dbReference>
<dbReference type="Proteomes" id="UP000005240">
    <property type="component" value="Unassembled WGS sequence"/>
</dbReference>
<accession>A0A180GQ51</accession>
<reference evidence="2" key="4">
    <citation type="submission" date="2025-05" db="UniProtKB">
        <authorList>
            <consortium name="EnsemblFungi"/>
        </authorList>
    </citation>
    <scope>IDENTIFICATION</scope>
    <source>
        <strain evidence="2">isolate 1-1 / race 1 (BBBD)</strain>
    </source>
</reference>
<reference evidence="2 3" key="3">
    <citation type="journal article" date="2017" name="G3 (Bethesda)">
        <title>Comparative analysis highlights variable genome content of wheat rusts and divergence of the mating loci.</title>
        <authorList>
            <person name="Cuomo C.A."/>
            <person name="Bakkeren G."/>
            <person name="Khalil H.B."/>
            <person name="Panwar V."/>
            <person name="Joly D."/>
            <person name="Linning R."/>
            <person name="Sakthikumar S."/>
            <person name="Song X."/>
            <person name="Adiconis X."/>
            <person name="Fan L."/>
            <person name="Goldberg J.M."/>
            <person name="Levin J.Z."/>
            <person name="Young S."/>
            <person name="Zeng Q."/>
            <person name="Anikster Y."/>
            <person name="Bruce M."/>
            <person name="Wang M."/>
            <person name="Yin C."/>
            <person name="McCallum B."/>
            <person name="Szabo L.J."/>
            <person name="Hulbert S."/>
            <person name="Chen X."/>
            <person name="Fellers J.P."/>
        </authorList>
    </citation>
    <scope>NUCLEOTIDE SEQUENCE</scope>
    <source>
        <strain evidence="3">Isolate 1-1 / race 1 (BBBD)</strain>
        <strain evidence="2">isolate 1-1 / race 1 (BBBD)</strain>
    </source>
</reference>